<accession>A0A0F9EH39</accession>
<gene>
    <name evidence="1" type="ORF">LCGC14_2075220</name>
</gene>
<comment type="caution">
    <text evidence="1">The sequence shown here is derived from an EMBL/GenBank/DDBJ whole genome shotgun (WGS) entry which is preliminary data.</text>
</comment>
<organism evidence="1">
    <name type="scientific">marine sediment metagenome</name>
    <dbReference type="NCBI Taxonomy" id="412755"/>
    <lineage>
        <taxon>unclassified sequences</taxon>
        <taxon>metagenomes</taxon>
        <taxon>ecological metagenomes</taxon>
    </lineage>
</organism>
<proteinExistence type="predicted"/>
<reference evidence="1" key="1">
    <citation type="journal article" date="2015" name="Nature">
        <title>Complex archaea that bridge the gap between prokaryotes and eukaryotes.</title>
        <authorList>
            <person name="Spang A."/>
            <person name="Saw J.H."/>
            <person name="Jorgensen S.L."/>
            <person name="Zaremba-Niedzwiedzka K."/>
            <person name="Martijn J."/>
            <person name="Lind A.E."/>
            <person name="van Eijk R."/>
            <person name="Schleper C."/>
            <person name="Guy L."/>
            <person name="Ettema T.J."/>
        </authorList>
    </citation>
    <scope>NUCLEOTIDE SEQUENCE</scope>
</reference>
<evidence type="ECO:0000313" key="1">
    <source>
        <dbReference type="EMBL" id="KKL73408.1"/>
    </source>
</evidence>
<name>A0A0F9EH39_9ZZZZ</name>
<dbReference type="AlphaFoldDB" id="A0A0F9EH39"/>
<dbReference type="EMBL" id="LAZR01024968">
    <property type="protein sequence ID" value="KKL73408.1"/>
    <property type="molecule type" value="Genomic_DNA"/>
</dbReference>
<sequence>MTDLEKEIRANKLAIIKLLLDKMVQLKFNEYKDFKIEEDKPVAYLDATIDILNVQIKKAEISQAKLVSFDKLEQDRKNLTPEELKQLEDDQNRINEKVDSFLATLEPRASLKANVQAPNTIILRYRGNGIDPKFTEKYPFGVLM</sequence>
<protein>
    <submittedName>
        <fullName evidence="1">Uncharacterized protein</fullName>
    </submittedName>
</protein>